<dbReference type="PANTHER" id="PTHR45935:SF15">
    <property type="entry name" value="SCAN BOX DOMAIN-CONTAINING PROTEIN"/>
    <property type="match status" value="1"/>
</dbReference>
<dbReference type="Pfam" id="PF02023">
    <property type="entry name" value="SCAN"/>
    <property type="match status" value="1"/>
</dbReference>
<reference evidence="3" key="2">
    <citation type="submission" date="2025-09" db="UniProtKB">
        <authorList>
            <consortium name="Ensembl"/>
        </authorList>
    </citation>
    <scope>IDENTIFICATION</scope>
</reference>
<accession>A0A8D2Q7K2</accession>
<proteinExistence type="predicted"/>
<dbReference type="CDD" id="cd07936">
    <property type="entry name" value="SCAN"/>
    <property type="match status" value="1"/>
</dbReference>
<dbReference type="InterPro" id="IPR050916">
    <property type="entry name" value="SCAN-C2H2_zinc_finger"/>
</dbReference>
<keyword evidence="4" id="KW-1185">Reference proteome</keyword>
<evidence type="ECO:0000259" key="2">
    <source>
        <dbReference type="PROSITE" id="PS50804"/>
    </source>
</evidence>
<dbReference type="Gene3D" id="1.10.4020.10">
    <property type="entry name" value="DNA breaking-rejoining enzymes"/>
    <property type="match status" value="1"/>
</dbReference>
<dbReference type="SMART" id="SM00431">
    <property type="entry name" value="SCAN"/>
    <property type="match status" value="1"/>
</dbReference>
<organism evidence="3 4">
    <name type="scientific">Varanus komodoensis</name>
    <name type="common">Komodo dragon</name>
    <dbReference type="NCBI Taxonomy" id="61221"/>
    <lineage>
        <taxon>Eukaryota</taxon>
        <taxon>Metazoa</taxon>
        <taxon>Chordata</taxon>
        <taxon>Craniata</taxon>
        <taxon>Vertebrata</taxon>
        <taxon>Euteleostomi</taxon>
        <taxon>Lepidosauria</taxon>
        <taxon>Squamata</taxon>
        <taxon>Bifurcata</taxon>
        <taxon>Unidentata</taxon>
        <taxon>Episquamata</taxon>
        <taxon>Toxicofera</taxon>
        <taxon>Anguimorpha</taxon>
        <taxon>Paleoanguimorpha</taxon>
        <taxon>Varanoidea</taxon>
        <taxon>Varanidae</taxon>
        <taxon>Varanus</taxon>
    </lineage>
</organism>
<feature type="domain" description="SCAN box" evidence="2">
    <location>
        <begin position="40"/>
        <end position="118"/>
    </location>
</feature>
<dbReference type="InterPro" id="IPR038269">
    <property type="entry name" value="SCAN_sf"/>
</dbReference>
<dbReference type="Ensembl" id="ENSVKKT00000026010.1">
    <property type="protein sequence ID" value="ENSVKKP00000025396.1"/>
    <property type="gene ID" value="ENSVKKG00000016673.1"/>
</dbReference>
<name>A0A8D2Q7K2_VARKO</name>
<dbReference type="AlphaFoldDB" id="A0A8D2Q7K2"/>
<dbReference type="InterPro" id="IPR003309">
    <property type="entry name" value="SCAN_dom"/>
</dbReference>
<dbReference type="PROSITE" id="PS50804">
    <property type="entry name" value="SCAN_BOX"/>
    <property type="match status" value="1"/>
</dbReference>
<reference evidence="3" key="1">
    <citation type="submission" date="2025-08" db="UniProtKB">
        <authorList>
            <consortium name="Ensembl"/>
        </authorList>
    </citation>
    <scope>IDENTIFICATION</scope>
</reference>
<dbReference type="PANTHER" id="PTHR45935">
    <property type="entry name" value="PROTEIN ZBED8-RELATED"/>
    <property type="match status" value="1"/>
</dbReference>
<dbReference type="Proteomes" id="UP000694545">
    <property type="component" value="Unplaced"/>
</dbReference>
<evidence type="ECO:0000313" key="4">
    <source>
        <dbReference type="Proteomes" id="UP000694545"/>
    </source>
</evidence>
<keyword evidence="1" id="KW-0539">Nucleus</keyword>
<sequence length="218" mass="24804">MIRTEKSSDSDILESRDQEDYGKVKAAILRGDALRMEMQRQLFRQFCCQEVEDPRRVYSQLQELCHQWLKPERHSKEQILELLILEQFLAILPLEIQSWIREGGPESCAQAVALVEDFLMNQREAETRKWQVRLSLSEALQKVCPPHPLETDQIAPAGSTHDMPTMCVSSLSLNTLGALTVRRYFLASKLNLDSLSLAPLERVLPSSAGENRSLPTSV</sequence>
<evidence type="ECO:0000256" key="1">
    <source>
        <dbReference type="ARBA" id="ARBA00023242"/>
    </source>
</evidence>
<evidence type="ECO:0000313" key="3">
    <source>
        <dbReference type="Ensembl" id="ENSVKKP00000025396.1"/>
    </source>
</evidence>
<protein>
    <recommendedName>
        <fullName evidence="2">SCAN box domain-containing protein</fullName>
    </recommendedName>
</protein>
<dbReference type="SUPFAM" id="SSF47353">
    <property type="entry name" value="Retrovirus capsid dimerization domain-like"/>
    <property type="match status" value="1"/>
</dbReference>